<sequence length="573" mass="65888">MISSACILGRRRCLCMNFLIRNRFVWERLKRKTQKVWKGSRYKTNKGIFDNQTDCKRILREIKILRKLNHPYIIRLFDIVEPRDLDNFSDLYLVLQLADSDLKKVLRSGLFLTPKHIKEILYNLLSALYYLHSAKVLHRDLKPANVLVDENCSVLLCDFGLARSIAVKEAQEETKEEAKDLENSDLTKQEDLVEATLNSSISPPEPKNDVKEEKASTQNHNAVAKEEDDHKKIPLEQESEDRKDFEPSCHTPKLSFKKPPTQKRKPKSSQPKRKIQTGIFSIGADGGFTSTLSKPSAGPPASGPIPESNSIVKKRDLKTIDKTKTEQDEKKVIDKPKNDPKKDLKSNLSVHVVTRWYRSPEIILLERDYGPPIDIWSIGCIFAELLTMLRENAKSTFERKPLFPGSSCYPLSPSAKNKEKGGIKEDQLCVIIDKLGTPAEEDTEFVSDPAARQYLKDLPKSEKKNFKEMYPFPGDEALDLLDKMLQFNPYKRASLEECLKHPHLDEVRRESKIVAAPEPIILDFDFEDVNTSILRELFAEEILYYRNAFKRNPRRPETQVSMVEKKIYSKLQS</sequence>
<evidence type="ECO:0000313" key="8">
    <source>
        <dbReference type="EMBL" id="CAI2361136.1"/>
    </source>
</evidence>
<feature type="compositionally biased region" description="Basic and acidic residues" evidence="6">
    <location>
        <begin position="206"/>
        <end position="215"/>
    </location>
</feature>
<dbReference type="PROSITE" id="PS00108">
    <property type="entry name" value="PROTEIN_KINASE_ST"/>
    <property type="match status" value="1"/>
</dbReference>
<dbReference type="Gene3D" id="1.10.510.10">
    <property type="entry name" value="Transferase(Phosphotransferase) domain 1"/>
    <property type="match status" value="2"/>
</dbReference>
<feature type="region of interest" description="Disordered" evidence="6">
    <location>
        <begin position="324"/>
        <end position="343"/>
    </location>
</feature>
<dbReference type="SUPFAM" id="SSF56112">
    <property type="entry name" value="Protein kinase-like (PK-like)"/>
    <property type="match status" value="1"/>
</dbReference>
<evidence type="ECO:0000259" key="7">
    <source>
        <dbReference type="PROSITE" id="PS50011"/>
    </source>
</evidence>
<keyword evidence="3" id="KW-0547">Nucleotide-binding</keyword>
<dbReference type="GO" id="GO:0004707">
    <property type="term" value="F:MAP kinase activity"/>
    <property type="evidence" value="ECO:0007669"/>
    <property type="project" value="InterPro"/>
</dbReference>
<evidence type="ECO:0000313" key="9">
    <source>
        <dbReference type="Proteomes" id="UP001295684"/>
    </source>
</evidence>
<dbReference type="GO" id="GO:0005524">
    <property type="term" value="F:ATP binding"/>
    <property type="evidence" value="ECO:0007669"/>
    <property type="project" value="UniProtKB-KW"/>
</dbReference>
<dbReference type="AlphaFoldDB" id="A0AAD1U6Q8"/>
<dbReference type="InterPro" id="IPR000719">
    <property type="entry name" value="Prot_kinase_dom"/>
</dbReference>
<evidence type="ECO:0000256" key="6">
    <source>
        <dbReference type="SAM" id="MobiDB-lite"/>
    </source>
</evidence>
<dbReference type="Pfam" id="PF00069">
    <property type="entry name" value="Pkinase"/>
    <property type="match status" value="2"/>
</dbReference>
<dbReference type="PANTHER" id="PTHR24055">
    <property type="entry name" value="MITOGEN-ACTIVATED PROTEIN KINASE"/>
    <property type="match status" value="1"/>
</dbReference>
<keyword evidence="9" id="KW-1185">Reference proteome</keyword>
<keyword evidence="2" id="KW-0808">Transferase</keyword>
<dbReference type="Gene3D" id="3.30.200.20">
    <property type="entry name" value="Phosphorylase Kinase, domain 1"/>
    <property type="match status" value="2"/>
</dbReference>
<dbReference type="EMBL" id="CAMPGE010002338">
    <property type="protein sequence ID" value="CAI2361136.1"/>
    <property type="molecule type" value="Genomic_DNA"/>
</dbReference>
<reference evidence="8" key="1">
    <citation type="submission" date="2023-07" db="EMBL/GenBank/DDBJ databases">
        <authorList>
            <consortium name="AG Swart"/>
            <person name="Singh M."/>
            <person name="Singh A."/>
            <person name="Seah K."/>
            <person name="Emmerich C."/>
        </authorList>
    </citation>
    <scope>NUCLEOTIDE SEQUENCE</scope>
    <source>
        <strain evidence="8">DP1</strain>
    </source>
</reference>
<feature type="compositionally biased region" description="Basic residues" evidence="6">
    <location>
        <begin position="260"/>
        <end position="275"/>
    </location>
</feature>
<keyword evidence="1" id="KW-0723">Serine/threonine-protein kinase</keyword>
<keyword evidence="5" id="KW-0067">ATP-binding</keyword>
<comment type="caution">
    <text evidence="8">The sequence shown here is derived from an EMBL/GenBank/DDBJ whole genome shotgun (WGS) entry which is preliminary data.</text>
</comment>
<evidence type="ECO:0000256" key="2">
    <source>
        <dbReference type="ARBA" id="ARBA00022679"/>
    </source>
</evidence>
<feature type="compositionally biased region" description="Basic and acidic residues" evidence="6">
    <location>
        <begin position="223"/>
        <end position="247"/>
    </location>
</feature>
<proteinExistence type="predicted"/>
<dbReference type="InterPro" id="IPR011009">
    <property type="entry name" value="Kinase-like_dom_sf"/>
</dbReference>
<feature type="domain" description="Protein kinase" evidence="7">
    <location>
        <begin position="1"/>
        <end position="504"/>
    </location>
</feature>
<evidence type="ECO:0000256" key="4">
    <source>
        <dbReference type="ARBA" id="ARBA00022777"/>
    </source>
</evidence>
<keyword evidence="4" id="KW-0418">Kinase</keyword>
<evidence type="ECO:0000256" key="1">
    <source>
        <dbReference type="ARBA" id="ARBA00022527"/>
    </source>
</evidence>
<dbReference type="SMART" id="SM00220">
    <property type="entry name" value="S_TKc"/>
    <property type="match status" value="1"/>
</dbReference>
<feature type="region of interest" description="Disordered" evidence="6">
    <location>
        <begin position="195"/>
        <end position="317"/>
    </location>
</feature>
<gene>
    <name evidence="8" type="ORF">ECRASSUSDP1_LOCUS2446</name>
</gene>
<dbReference type="InterPro" id="IPR050117">
    <property type="entry name" value="MAPK"/>
</dbReference>
<accession>A0AAD1U6Q8</accession>
<organism evidence="8 9">
    <name type="scientific">Euplotes crassus</name>
    <dbReference type="NCBI Taxonomy" id="5936"/>
    <lineage>
        <taxon>Eukaryota</taxon>
        <taxon>Sar</taxon>
        <taxon>Alveolata</taxon>
        <taxon>Ciliophora</taxon>
        <taxon>Intramacronucleata</taxon>
        <taxon>Spirotrichea</taxon>
        <taxon>Hypotrichia</taxon>
        <taxon>Euplotida</taxon>
        <taxon>Euplotidae</taxon>
        <taxon>Moneuplotes</taxon>
    </lineage>
</organism>
<name>A0AAD1U6Q8_EUPCR</name>
<dbReference type="PROSITE" id="PS50011">
    <property type="entry name" value="PROTEIN_KINASE_DOM"/>
    <property type="match status" value="1"/>
</dbReference>
<evidence type="ECO:0000256" key="5">
    <source>
        <dbReference type="ARBA" id="ARBA00022840"/>
    </source>
</evidence>
<dbReference type="Proteomes" id="UP001295684">
    <property type="component" value="Unassembled WGS sequence"/>
</dbReference>
<dbReference type="InterPro" id="IPR003527">
    <property type="entry name" value="MAP_kinase_CS"/>
</dbReference>
<protein>
    <recommendedName>
        <fullName evidence="7">Protein kinase domain-containing protein</fullName>
    </recommendedName>
</protein>
<dbReference type="PROSITE" id="PS01351">
    <property type="entry name" value="MAPK"/>
    <property type="match status" value="1"/>
</dbReference>
<dbReference type="InterPro" id="IPR008271">
    <property type="entry name" value="Ser/Thr_kinase_AS"/>
</dbReference>
<evidence type="ECO:0000256" key="3">
    <source>
        <dbReference type="ARBA" id="ARBA00022741"/>
    </source>
</evidence>